<evidence type="ECO:0008006" key="3">
    <source>
        <dbReference type="Google" id="ProtNLM"/>
    </source>
</evidence>
<gene>
    <name evidence="1" type="ORF">IW261DRAFT_167805</name>
</gene>
<sequence length="431" mass="48907">MILISCLDQLCRQQTHLLTTTTTTTTTRMSGDSNIGAWIQFAKLTSAAGEMAPFPYIKGVAGCIATILEIIELAGKNNKDLQDLAESIGTTIRIIKETVEAHGDTSAAHFRDLCLEFQKYLENLIAELSTIRCKLKSKRITQFLTTKKVSAAIDGYKQRVSNVKADYLVLVTTDTRLAMSGMRDALIKTTQATETAQLRMTSTVQAQADCIRGEIRSLSNIQRGHTAQICEKLQDMRGYYRGQIRELRMGDIYLGKHMYPSVRYSTREYQDCYGTVECSNTAKIIRVYQHSTHDEGAILKRFDEVVEAFINLKHSSIIQIFGICRSPKFLAIVFHGGTRIPFYDYARDLTAKKILSFCTQLFYDLESVAEYLYRQSMFAYFGDLGGAICLNEHGQVVVTNWIFNFEIIGFFMMQMTKDPLQRRIYAMHMIP</sequence>
<evidence type="ECO:0000313" key="2">
    <source>
        <dbReference type="Proteomes" id="UP001175227"/>
    </source>
</evidence>
<name>A0AA39P7U9_9AGAR</name>
<dbReference type="GO" id="GO:0007166">
    <property type="term" value="P:cell surface receptor signaling pathway"/>
    <property type="evidence" value="ECO:0007669"/>
    <property type="project" value="InterPro"/>
</dbReference>
<reference evidence="1" key="1">
    <citation type="submission" date="2023-06" db="EMBL/GenBank/DDBJ databases">
        <authorList>
            <consortium name="Lawrence Berkeley National Laboratory"/>
            <person name="Ahrendt S."/>
            <person name="Sahu N."/>
            <person name="Indic B."/>
            <person name="Wong-Bajracharya J."/>
            <person name="Merenyi Z."/>
            <person name="Ke H.-M."/>
            <person name="Monk M."/>
            <person name="Kocsube S."/>
            <person name="Drula E."/>
            <person name="Lipzen A."/>
            <person name="Balint B."/>
            <person name="Henrissat B."/>
            <person name="Andreopoulos B."/>
            <person name="Martin F.M."/>
            <person name="Harder C.B."/>
            <person name="Rigling D."/>
            <person name="Ford K.L."/>
            <person name="Foster G.D."/>
            <person name="Pangilinan J."/>
            <person name="Papanicolaou A."/>
            <person name="Barry K."/>
            <person name="LaButti K."/>
            <person name="Viragh M."/>
            <person name="Koriabine M."/>
            <person name="Yan M."/>
            <person name="Riley R."/>
            <person name="Champramary S."/>
            <person name="Plett K.L."/>
            <person name="Tsai I.J."/>
            <person name="Slot J."/>
            <person name="Sipos G."/>
            <person name="Plett J."/>
            <person name="Nagy L.G."/>
            <person name="Grigoriev I.V."/>
        </authorList>
    </citation>
    <scope>NUCLEOTIDE SEQUENCE</scope>
    <source>
        <strain evidence="1">ICMP 16352</strain>
    </source>
</reference>
<proteinExistence type="predicted"/>
<keyword evidence="2" id="KW-1185">Reference proteome</keyword>
<protein>
    <recommendedName>
        <fullName evidence="3">Protein kinase domain-containing protein</fullName>
    </recommendedName>
</protein>
<organism evidence="1 2">
    <name type="scientific">Armillaria novae-zelandiae</name>
    <dbReference type="NCBI Taxonomy" id="153914"/>
    <lineage>
        <taxon>Eukaryota</taxon>
        <taxon>Fungi</taxon>
        <taxon>Dikarya</taxon>
        <taxon>Basidiomycota</taxon>
        <taxon>Agaricomycotina</taxon>
        <taxon>Agaricomycetes</taxon>
        <taxon>Agaricomycetidae</taxon>
        <taxon>Agaricales</taxon>
        <taxon>Marasmiineae</taxon>
        <taxon>Physalacriaceae</taxon>
        <taxon>Armillaria</taxon>
    </lineage>
</organism>
<dbReference type="Gene3D" id="1.20.930.20">
    <property type="entry name" value="Adaptor protein Cbl, N-terminal domain"/>
    <property type="match status" value="1"/>
</dbReference>
<evidence type="ECO:0000313" key="1">
    <source>
        <dbReference type="EMBL" id="KAK0479215.1"/>
    </source>
</evidence>
<dbReference type="EMBL" id="JAUEPR010000012">
    <property type="protein sequence ID" value="KAK0479215.1"/>
    <property type="molecule type" value="Genomic_DNA"/>
</dbReference>
<comment type="caution">
    <text evidence="1">The sequence shown here is derived from an EMBL/GenBank/DDBJ whole genome shotgun (WGS) entry which is preliminary data.</text>
</comment>
<dbReference type="AlphaFoldDB" id="A0AA39P7U9"/>
<dbReference type="Proteomes" id="UP001175227">
    <property type="component" value="Unassembled WGS sequence"/>
</dbReference>
<dbReference type="InterPro" id="IPR036537">
    <property type="entry name" value="Adaptor_Cbl_N_dom_sf"/>
</dbReference>
<accession>A0AA39P7U9</accession>